<evidence type="ECO:0000313" key="2">
    <source>
        <dbReference type="Proteomes" id="UP000308600"/>
    </source>
</evidence>
<protein>
    <submittedName>
        <fullName evidence="1">Uncharacterized protein</fullName>
    </submittedName>
</protein>
<reference evidence="1 2" key="1">
    <citation type="journal article" date="2019" name="Nat. Ecol. Evol.">
        <title>Megaphylogeny resolves global patterns of mushroom evolution.</title>
        <authorList>
            <person name="Varga T."/>
            <person name="Krizsan K."/>
            <person name="Foldi C."/>
            <person name="Dima B."/>
            <person name="Sanchez-Garcia M."/>
            <person name="Sanchez-Ramirez S."/>
            <person name="Szollosi G.J."/>
            <person name="Szarkandi J.G."/>
            <person name="Papp V."/>
            <person name="Albert L."/>
            <person name="Andreopoulos W."/>
            <person name="Angelini C."/>
            <person name="Antonin V."/>
            <person name="Barry K.W."/>
            <person name="Bougher N.L."/>
            <person name="Buchanan P."/>
            <person name="Buyck B."/>
            <person name="Bense V."/>
            <person name="Catcheside P."/>
            <person name="Chovatia M."/>
            <person name="Cooper J."/>
            <person name="Damon W."/>
            <person name="Desjardin D."/>
            <person name="Finy P."/>
            <person name="Geml J."/>
            <person name="Haridas S."/>
            <person name="Hughes K."/>
            <person name="Justo A."/>
            <person name="Karasinski D."/>
            <person name="Kautmanova I."/>
            <person name="Kiss B."/>
            <person name="Kocsube S."/>
            <person name="Kotiranta H."/>
            <person name="LaButti K.M."/>
            <person name="Lechner B.E."/>
            <person name="Liimatainen K."/>
            <person name="Lipzen A."/>
            <person name="Lukacs Z."/>
            <person name="Mihaltcheva S."/>
            <person name="Morgado L.N."/>
            <person name="Niskanen T."/>
            <person name="Noordeloos M.E."/>
            <person name="Ohm R.A."/>
            <person name="Ortiz-Santana B."/>
            <person name="Ovrebo C."/>
            <person name="Racz N."/>
            <person name="Riley R."/>
            <person name="Savchenko A."/>
            <person name="Shiryaev A."/>
            <person name="Soop K."/>
            <person name="Spirin V."/>
            <person name="Szebenyi C."/>
            <person name="Tomsovsky M."/>
            <person name="Tulloss R.E."/>
            <person name="Uehling J."/>
            <person name="Grigoriev I.V."/>
            <person name="Vagvolgyi C."/>
            <person name="Papp T."/>
            <person name="Martin F.M."/>
            <person name="Miettinen O."/>
            <person name="Hibbett D.S."/>
            <person name="Nagy L.G."/>
        </authorList>
    </citation>
    <scope>NUCLEOTIDE SEQUENCE [LARGE SCALE GENOMIC DNA]</scope>
    <source>
        <strain evidence="1 2">NL-1719</strain>
    </source>
</reference>
<accession>A0ACD3AT95</accession>
<name>A0ACD3AT95_9AGAR</name>
<organism evidence="1 2">
    <name type="scientific">Pluteus cervinus</name>
    <dbReference type="NCBI Taxonomy" id="181527"/>
    <lineage>
        <taxon>Eukaryota</taxon>
        <taxon>Fungi</taxon>
        <taxon>Dikarya</taxon>
        <taxon>Basidiomycota</taxon>
        <taxon>Agaricomycotina</taxon>
        <taxon>Agaricomycetes</taxon>
        <taxon>Agaricomycetidae</taxon>
        <taxon>Agaricales</taxon>
        <taxon>Pluteineae</taxon>
        <taxon>Pluteaceae</taxon>
        <taxon>Pluteus</taxon>
    </lineage>
</organism>
<sequence length="346" mass="37801">MTGDEDLSLSRAATPRSNIGQFDGHIEGQLNCVALRHGWSRSFSVSPGQLAALDYATLEAILELNTLKLRASHLRIFVENPVNSGIFSKIRYWKDDGSLQSVLVKNFFEARMRAGGVVAFEIRDGHDREDTMSIKSGISGISGSLTRSGMGRDWLRRRGALHRTTSHLPQGTSTEDFDEDGEASNSLVEALAIPPPQPSRRQALMYFLGLSSQPPTIPPPKTQEQLLEDQRAEEAVLRKRGWLPPVIRKIASRRKSNNGSTNAKSGKSKMQLENPFFSASERNLVRSSMRPSPRTASPDADGGSGKDADDVEEMRIVSRESTKNGVNGHGAEASGTSAPQTVRCGF</sequence>
<evidence type="ECO:0000313" key="1">
    <source>
        <dbReference type="EMBL" id="TFK68137.1"/>
    </source>
</evidence>
<dbReference type="Proteomes" id="UP000308600">
    <property type="component" value="Unassembled WGS sequence"/>
</dbReference>
<keyword evidence="2" id="KW-1185">Reference proteome</keyword>
<proteinExistence type="predicted"/>
<dbReference type="EMBL" id="ML208358">
    <property type="protein sequence ID" value="TFK68137.1"/>
    <property type="molecule type" value="Genomic_DNA"/>
</dbReference>
<gene>
    <name evidence="1" type="ORF">BDN72DRAFT_769723</name>
</gene>